<dbReference type="InterPro" id="IPR016024">
    <property type="entry name" value="ARM-type_fold"/>
</dbReference>
<feature type="domain" description="GBD/FH3" evidence="4">
    <location>
        <begin position="1"/>
        <end position="436"/>
    </location>
</feature>
<dbReference type="WormBase" id="C46H11.11d">
    <property type="protein sequence ID" value="CE51025"/>
    <property type="gene ID" value="WBGene00016735"/>
    <property type="gene designation" value="fhod-1"/>
</dbReference>
<dbReference type="InterPro" id="IPR056771">
    <property type="entry name" value="FH3_FHOD1-3-like"/>
</dbReference>
<dbReference type="InterPro" id="IPR011989">
    <property type="entry name" value="ARM-like"/>
</dbReference>
<evidence type="ECO:0000313" key="6">
    <source>
        <dbReference type="EMBL" id="CTQ86354.1"/>
    </source>
</evidence>
<feature type="domain" description="FH2" evidence="5">
    <location>
        <begin position="674"/>
        <end position="1071"/>
    </location>
</feature>
<evidence type="ECO:0000256" key="2">
    <source>
        <dbReference type="SAM" id="Coils"/>
    </source>
</evidence>
<reference evidence="6 7" key="1">
    <citation type="journal article" date="1998" name="Science">
        <title>Genome sequence of the nematode C. elegans: a platform for investigating biology.</title>
        <authorList>
            <consortium name="The C. elegans sequencing consortium"/>
            <person name="Sulson J.E."/>
            <person name="Waterston R."/>
        </authorList>
    </citation>
    <scope>NUCLEOTIDE SEQUENCE [LARGE SCALE GENOMIC DNA]</scope>
    <source>
        <strain evidence="6 7">Bristol N2</strain>
    </source>
</reference>
<evidence type="ECO:0000256" key="3">
    <source>
        <dbReference type="SAM" id="MobiDB-lite"/>
    </source>
</evidence>
<dbReference type="OrthoDB" id="9806920at2759"/>
<dbReference type="RefSeq" id="NP_001300415.1">
    <property type="nucleotide sequence ID" value="NM_001313486.4"/>
</dbReference>
<proteinExistence type="evidence at protein level"/>
<gene>
    <name evidence="6 8" type="primary">fhod-1</name>
    <name evidence="8" type="ORF">C46H11.11</name>
    <name evidence="6" type="ORF">CELE_C46H11.11</name>
</gene>
<feature type="compositionally biased region" description="Basic and acidic residues" evidence="3">
    <location>
        <begin position="379"/>
        <end position="400"/>
    </location>
</feature>
<evidence type="ECO:0007829" key="9">
    <source>
        <dbReference type="PeptideAtlas" id="A0A0K3AQN9"/>
    </source>
</evidence>
<dbReference type="SUPFAM" id="SSF48371">
    <property type="entry name" value="ARM repeat"/>
    <property type="match status" value="1"/>
</dbReference>
<dbReference type="PANTHER" id="PTHR45920:SF4">
    <property type="entry name" value="FORMIN HOMOLOGY 2 DOMAIN CONTAINING, ISOFORM I"/>
    <property type="match status" value="1"/>
</dbReference>
<feature type="region of interest" description="Disordered" evidence="3">
    <location>
        <begin position="472"/>
        <end position="566"/>
    </location>
</feature>
<evidence type="ECO:0000259" key="5">
    <source>
        <dbReference type="PROSITE" id="PS51444"/>
    </source>
</evidence>
<dbReference type="PANTHER" id="PTHR45920">
    <property type="entry name" value="FORMIN HOMOLOGY 2 DOMAIN CONTAINING, ISOFORM I"/>
    <property type="match status" value="1"/>
</dbReference>
<dbReference type="PROSITE" id="PS51444">
    <property type="entry name" value="FH2"/>
    <property type="match status" value="1"/>
</dbReference>
<dbReference type="Proteomes" id="UP000001940">
    <property type="component" value="Chromosome I"/>
</dbReference>
<dbReference type="CTD" id="172133"/>
<dbReference type="GeneID" id="172133"/>
<keyword evidence="1" id="KW-0009">Actin-binding</keyword>
<dbReference type="Pfam" id="PF24959">
    <property type="entry name" value="FH3_FHOD1-3"/>
    <property type="match status" value="2"/>
</dbReference>
<dbReference type="Bgee" id="WBGene00016735">
    <property type="expression patterns" value="Expressed in pharyngeal muscle cell (C elegans) and 3 other cell types or tissues"/>
</dbReference>
<evidence type="ECO:0000259" key="4">
    <source>
        <dbReference type="PROSITE" id="PS51232"/>
    </source>
</evidence>
<keyword evidence="9" id="KW-1267">Proteomics identification</keyword>
<dbReference type="SMR" id="A0A0K3AQN9"/>
<feature type="compositionally biased region" description="Polar residues" evidence="3">
    <location>
        <begin position="368"/>
        <end position="377"/>
    </location>
</feature>
<name>A0A0K3AQN9_CAEEL</name>
<feature type="region of interest" description="Disordered" evidence="3">
    <location>
        <begin position="366"/>
        <end position="400"/>
    </location>
</feature>
<accession>A0A0K3AQN9</accession>
<feature type="compositionally biased region" description="Polar residues" evidence="3">
    <location>
        <begin position="441"/>
        <end position="453"/>
    </location>
</feature>
<sequence length="1205" mass="135909">MDDDDTFTCRIQYINDADPFATTSSSYLEPMRPVTFKFRLHECISDQLQDVIRTLRAPHKAGDSSLQVYRGLEGGGGELHTYLDNDMTLTDQQEELDILKADTRRCSLVLRTQTSLRVKTIIDKLLNCSGRDQRRALFSLKQIFQDDQDLVHEFVQNQGLDCMIRLGRTADQNHQNYILRALGQLMLYVDGMNGIIAHNGTIQWLYELLDSPLYIDEERKEMSPFRLEWFRLVVKTALKLLLVFIEYNDNNALLVLTAIQTVDKSKGQADWSGLMKVLTEKDSPDAETLVYGMTVVNKALHGIPDRDTYYDAVDTLDTLGMEDAIKSMSRSNNKELEEQCRLYERELKEEDERGDNDEDVVKMRFSKNDISPTTSSGVADDKKATMRRRHDEARRRQLEHEQFTANRTLFNKIDIGAAPRIPSPVSPTVSSWQPPVREDIQPTTSTATNNNDIGSIRSKNIPAPIQLVQENQENEIPKETDESESSKSVKAPPPSFPTLFSPTESKTMDFSEVAPQEPEPEKVAPPPPRAKIEDTGSGNSFADMLQKRAARSAEANRGTFEKKESEAEMQWKKAAENLEKRPLIINDLDFSQFHGVEYQQDPLQLARMAKMKEMAENGMRGGPVGVGVPPPPPPPSAIPLPPRLQGGIPPPPPLGIIPPPPPPGNLLMNGINRGDISPAANKGVLKLHWKPATVEQPDGIPSLKQKGSFWNTVDGAVPTFDAKKIVQLFETKKEKEAPVKKVAETKTQTLSVLPLKRSQAINIGLTKLPPINVIPAAIMKFDSLVLNKDGIEKILKTMMPSPKEIEEIEIKAAENPEMTLGNAEQLLLKLSQIPCLLERLRLWLFTLDYKNSEKDIAEPLMDMQLAMKEMEESRTFKVAMGMLLAIGNSLSGTDIKGFYLDYLTKASEVKDPVYKHTLTYHLAEYMVEHFSEGTDLYSEFGAVARSARVDYKELLDNLIRLEKDCKSSWECLATISKNDNSNMKQKINDYLADVAQRIHQLKAIYTVTKNRWHSFLLYFGYSVDEIPNQTPNDVFKMVTEFSLEYRTTRDKILQQRKRLAEKRERNKTRGKIWALEGSSAEGGAGDAAPLRRRNHGPGTVAPVQNSQQRHDDMSKMLASMADDNNSLRRRPAGSNGVNGRNFGGSVKDLVDTESPEDEILNGLVKAATLQTDPRDQRRRARQFNRKSLRRTRTLKMVDGQLETNY</sequence>
<feature type="coiled-coil region" evidence="2">
    <location>
        <begin position="326"/>
        <end position="353"/>
    </location>
</feature>
<dbReference type="SUPFAM" id="SSF101447">
    <property type="entry name" value="Formin homology 2 domain (FH2 domain)"/>
    <property type="match status" value="1"/>
</dbReference>
<dbReference type="PROSITE" id="PS51232">
    <property type="entry name" value="GBD_FH3"/>
    <property type="match status" value="1"/>
</dbReference>
<evidence type="ECO:0000313" key="7">
    <source>
        <dbReference type="Proteomes" id="UP000001940"/>
    </source>
</evidence>
<feature type="region of interest" description="Disordered" evidence="3">
    <location>
        <begin position="415"/>
        <end position="457"/>
    </location>
</feature>
<dbReference type="Gene3D" id="1.20.58.2220">
    <property type="entry name" value="Formin, FH2 domain"/>
    <property type="match status" value="1"/>
</dbReference>
<feature type="region of interest" description="Disordered" evidence="3">
    <location>
        <begin position="1076"/>
        <end position="1111"/>
    </location>
</feature>
<dbReference type="SMART" id="SM00498">
    <property type="entry name" value="FH2"/>
    <property type="match status" value="1"/>
</dbReference>
<keyword evidence="7" id="KW-1185">Reference proteome</keyword>
<dbReference type="Pfam" id="PF18382">
    <property type="entry name" value="Formin_GBD_N"/>
    <property type="match status" value="1"/>
</dbReference>
<dbReference type="AGR" id="WB:WBGene00016735"/>
<dbReference type="EMBL" id="BX284601">
    <property type="protein sequence ID" value="CTQ86354.1"/>
    <property type="molecule type" value="Genomic_DNA"/>
</dbReference>
<dbReference type="AlphaFoldDB" id="A0A0K3AQN9"/>
<dbReference type="InterPro" id="IPR042201">
    <property type="entry name" value="FH2_Formin_sf"/>
</dbReference>
<dbReference type="ExpressionAtlas" id="A0A0K3AQN9">
    <property type="expression patterns" value="baseline and differential"/>
</dbReference>
<dbReference type="InterPro" id="IPR041387">
    <property type="entry name" value="FHOD1_GBD_N"/>
</dbReference>
<organism evidence="6 7">
    <name type="scientific">Caenorhabditis elegans</name>
    <dbReference type="NCBI Taxonomy" id="6239"/>
    <lineage>
        <taxon>Eukaryota</taxon>
        <taxon>Metazoa</taxon>
        <taxon>Ecdysozoa</taxon>
        <taxon>Nematoda</taxon>
        <taxon>Chromadorea</taxon>
        <taxon>Rhabditida</taxon>
        <taxon>Rhabditina</taxon>
        <taxon>Rhabditomorpha</taxon>
        <taxon>Rhabditoidea</taxon>
        <taxon>Rhabditidae</taxon>
        <taxon>Peloderinae</taxon>
        <taxon>Caenorhabditis</taxon>
    </lineage>
</organism>
<dbReference type="InterPro" id="IPR015425">
    <property type="entry name" value="FH2_Formin"/>
</dbReference>
<dbReference type="GO" id="GO:0003779">
    <property type="term" value="F:actin binding"/>
    <property type="evidence" value="ECO:0007669"/>
    <property type="project" value="UniProtKB-KW"/>
</dbReference>
<keyword evidence="2" id="KW-0175">Coiled coil</keyword>
<evidence type="ECO:0000313" key="8">
    <source>
        <dbReference type="WormBase" id="C46H11.11d"/>
    </source>
</evidence>
<dbReference type="Gene3D" id="1.25.10.10">
    <property type="entry name" value="Leucine-rich Repeat Variant"/>
    <property type="match status" value="1"/>
</dbReference>
<feature type="compositionally biased region" description="Basic and acidic residues" evidence="3">
    <location>
        <begin position="475"/>
        <end position="487"/>
    </location>
</feature>
<evidence type="ECO:0000256" key="1">
    <source>
        <dbReference type="ARBA" id="ARBA00023203"/>
    </source>
</evidence>
<dbReference type="Pfam" id="PF02181">
    <property type="entry name" value="FH2"/>
    <property type="match status" value="1"/>
</dbReference>
<dbReference type="InterPro" id="IPR014768">
    <property type="entry name" value="GBD/FH3_dom"/>
</dbReference>
<protein>
    <submittedName>
        <fullName evidence="6">FH1/FH2 domain-containing protein 3</fullName>
    </submittedName>
</protein>